<feature type="region of interest" description="Disordered" evidence="5">
    <location>
        <begin position="199"/>
        <end position="255"/>
    </location>
</feature>
<feature type="domain" description="SURP motif" evidence="7">
    <location>
        <begin position="769"/>
        <end position="812"/>
    </location>
</feature>
<evidence type="ECO:0000256" key="3">
    <source>
        <dbReference type="ARBA" id="ARBA00023187"/>
    </source>
</evidence>
<comment type="subcellular location">
    <subcellularLocation>
        <location evidence="1">Nucleus</location>
    </subcellularLocation>
</comment>
<dbReference type="PROSITE" id="PS50128">
    <property type="entry name" value="SURP"/>
    <property type="match status" value="2"/>
</dbReference>
<keyword evidence="3" id="KW-0508">mRNA splicing</keyword>
<accession>A0AAV7W5I4</accession>
<dbReference type="Gene3D" id="1.10.10.790">
    <property type="entry name" value="Surp module"/>
    <property type="match status" value="2"/>
</dbReference>
<keyword evidence="6" id="KW-1133">Transmembrane helix</keyword>
<gene>
    <name evidence="8" type="ORF">NDU88_002961</name>
</gene>
<dbReference type="AlphaFoldDB" id="A0AAV7W5I4"/>
<dbReference type="Proteomes" id="UP001066276">
    <property type="component" value="Chromosome 1_2"/>
</dbReference>
<dbReference type="GO" id="GO:0003723">
    <property type="term" value="F:RNA binding"/>
    <property type="evidence" value="ECO:0007669"/>
    <property type="project" value="InterPro"/>
</dbReference>
<keyword evidence="6" id="KW-0812">Transmembrane</keyword>
<feature type="region of interest" description="Disordered" evidence="5">
    <location>
        <begin position="1118"/>
        <end position="1168"/>
    </location>
</feature>
<feature type="compositionally biased region" description="Polar residues" evidence="5">
    <location>
        <begin position="888"/>
        <end position="903"/>
    </location>
</feature>
<dbReference type="PANTHER" id="PTHR23340:SF2">
    <property type="entry name" value="SURP AND G-PATCH DOMAIN-CONTAINING PROTEIN 2"/>
    <property type="match status" value="1"/>
</dbReference>
<comment type="caution">
    <text evidence="8">The sequence shown here is derived from an EMBL/GenBank/DDBJ whole genome shotgun (WGS) entry which is preliminary data.</text>
</comment>
<feature type="transmembrane region" description="Helical" evidence="6">
    <location>
        <begin position="1224"/>
        <end position="1248"/>
    </location>
</feature>
<dbReference type="SMART" id="SM00648">
    <property type="entry name" value="SWAP"/>
    <property type="match status" value="2"/>
</dbReference>
<dbReference type="InterPro" id="IPR040169">
    <property type="entry name" value="SUGP1/2"/>
</dbReference>
<dbReference type="Pfam" id="PF01805">
    <property type="entry name" value="Surp"/>
    <property type="match status" value="2"/>
</dbReference>
<reference evidence="8" key="1">
    <citation type="journal article" date="2022" name="bioRxiv">
        <title>Sequencing and chromosome-scale assembly of the giantPleurodeles waltlgenome.</title>
        <authorList>
            <person name="Brown T."/>
            <person name="Elewa A."/>
            <person name="Iarovenko S."/>
            <person name="Subramanian E."/>
            <person name="Araus A.J."/>
            <person name="Petzold A."/>
            <person name="Susuki M."/>
            <person name="Suzuki K.-i.T."/>
            <person name="Hayashi T."/>
            <person name="Toyoda A."/>
            <person name="Oliveira C."/>
            <person name="Osipova E."/>
            <person name="Leigh N.D."/>
            <person name="Simon A."/>
            <person name="Yun M.H."/>
        </authorList>
    </citation>
    <scope>NUCLEOTIDE SEQUENCE</scope>
    <source>
        <strain evidence="8">20211129_DDA</strain>
        <tissue evidence="8">Liver</tissue>
    </source>
</reference>
<dbReference type="InterPro" id="IPR035967">
    <property type="entry name" value="SWAP/Surp_sf"/>
</dbReference>
<evidence type="ECO:0000256" key="1">
    <source>
        <dbReference type="ARBA" id="ARBA00004123"/>
    </source>
</evidence>
<evidence type="ECO:0000256" key="5">
    <source>
        <dbReference type="SAM" id="MobiDB-lite"/>
    </source>
</evidence>
<keyword evidence="2" id="KW-0507">mRNA processing</keyword>
<evidence type="ECO:0000313" key="9">
    <source>
        <dbReference type="Proteomes" id="UP001066276"/>
    </source>
</evidence>
<feature type="region of interest" description="Disordered" evidence="5">
    <location>
        <begin position="888"/>
        <end position="915"/>
    </location>
</feature>
<keyword evidence="9" id="KW-1185">Reference proteome</keyword>
<dbReference type="GO" id="GO:0005654">
    <property type="term" value="C:nucleoplasm"/>
    <property type="evidence" value="ECO:0007669"/>
    <property type="project" value="TreeGrafter"/>
</dbReference>
<sequence length="1252" mass="139889">MVGTVPPRPLFPLRGMISLLIKYGRRGSDSPPLVSLQLVDEGKPSQLLLRCATHSTSPPFGLHYVALLVSSLTSELQAANPDTGSTPSPALETQGGGWGWHSSSWAPLSLYQDIYPFYLTPFPAWPRPLNVSLDVFFTIIQMEHLSNTFFTAMMQDMIGQYTGPPKPAPETPDPSKPQAQTHTAEVQNQVGYYYDSSMPIKREDPKVGATLPDYTDGQRSGGFPKNHEQPPSSAYWLRPPPGLNDSRSTQQGQWQYSGDSTLPIGLTSIPAQQGNQIGLGNGKESLFHWINDKGCTGSRLMMNQEALMHTMGDEMMRVKKEQSLQRLKDMIKEEDFTAKFGAQLVNWADLSVGHVFGNDRSCYNLHTETFSNMLMAFKCTLMKEHRKYFYSTVEPGLSHPGFKRPKLDDDFMDMFLDKQDSEAKINFLQSINPLNNYLENIQHLMLMANVPLFLACNNFEVNPLTAASSSTDLLVALKRTILLCRRSLVLYGQTFAFISAMRQEKILDALDLKGKPPPPPSHYPNLEDEFLFGKDYLTELRINELRHWKKKDKFPTMNKPDSPATQEELKRLPQDTLKDVPAHVDAKMKVTIEKLARLVIEMGPEMEAINIQRMASNPEFWFLNAKETAAYKLFQIKVDELRQTHGLSSDSSKMKPPVAPVSQNLQSKITKTPDPIQKYANPEVVPESHLFTPPLPPGPRSTSSILKATNSMSDIVPQTLHPTIPSQKQNQQEHPTIPSEKLHQEPCKISNEMLQQEKSTAVDAKTKETAEKLAEFVFRIGPHLESVNKANLTSYQEFWFLNHIECPAYRFYEMKLAEFRLSKQLQPVHANNFPLLLSKLLYNIRSTANPVESPLPLNSHPESPIDHGAEPQDVLPLSSELSELCNSTGKNIRSQGHDATSPVSHMDKTPPEDLNIPEAASLKHDLDSQNTELEDHPLVTESCDSDSEQSDTEQSKDFLSIDADHLTSQCSDSDGDAPDSELPSPQLKHSDHKPEITNVSLTKTHYTTRNCDSMDSCVNQATAACRAEHDQPKYQTPLLPNYNPPFVRGPELKHHKCQDAGIPAFSSPNCALPDPVLEAPEPPRTACTNIAKGCKNQVSDPHEVELLRFYESIEETERKAEAQKGLHSTTQATSSGPVPSSCPTKRARPETEVHESLVSGNEKSYGQPALKKKLKKDMMVAFHGRPGLGYTEAQIKKPAKTVQRSVEDDADVQRRIAKMSLQDLVSWTPLLSISLLFVNVLSSVLLFLSTSK</sequence>
<feature type="compositionally biased region" description="Polar residues" evidence="5">
    <location>
        <begin position="1126"/>
        <end position="1143"/>
    </location>
</feature>
<evidence type="ECO:0000256" key="2">
    <source>
        <dbReference type="ARBA" id="ARBA00022664"/>
    </source>
</evidence>
<evidence type="ECO:0000256" key="6">
    <source>
        <dbReference type="SAM" id="Phobius"/>
    </source>
</evidence>
<keyword evidence="6" id="KW-0472">Membrane</keyword>
<feature type="region of interest" description="Disordered" evidence="5">
    <location>
        <begin position="160"/>
        <end position="183"/>
    </location>
</feature>
<keyword evidence="4" id="KW-0539">Nucleus</keyword>
<proteinExistence type="predicted"/>
<dbReference type="PANTHER" id="PTHR23340">
    <property type="entry name" value="ARGININE/SERINE RICH SPLICING FACTOR SF4/14"/>
    <property type="match status" value="1"/>
</dbReference>
<feature type="compositionally biased region" description="Polar residues" evidence="5">
    <location>
        <begin position="245"/>
        <end position="255"/>
    </location>
</feature>
<name>A0AAV7W5I4_PLEWA</name>
<protein>
    <recommendedName>
        <fullName evidence="7">SURP motif domain-containing protein</fullName>
    </recommendedName>
</protein>
<dbReference type="GO" id="GO:0006397">
    <property type="term" value="P:mRNA processing"/>
    <property type="evidence" value="ECO:0007669"/>
    <property type="project" value="UniProtKB-KW"/>
</dbReference>
<feature type="region of interest" description="Disordered" evidence="5">
    <location>
        <begin position="853"/>
        <end position="872"/>
    </location>
</feature>
<evidence type="ECO:0000259" key="7">
    <source>
        <dbReference type="PROSITE" id="PS50128"/>
    </source>
</evidence>
<feature type="domain" description="SURP motif" evidence="7">
    <location>
        <begin position="591"/>
        <end position="634"/>
    </location>
</feature>
<feature type="compositionally biased region" description="Pro residues" evidence="5">
    <location>
        <begin position="164"/>
        <end position="175"/>
    </location>
</feature>
<dbReference type="InterPro" id="IPR000061">
    <property type="entry name" value="Surp"/>
</dbReference>
<dbReference type="GO" id="GO:0008380">
    <property type="term" value="P:RNA splicing"/>
    <property type="evidence" value="ECO:0007669"/>
    <property type="project" value="UniProtKB-KW"/>
</dbReference>
<dbReference type="EMBL" id="JANPWB010000002">
    <property type="protein sequence ID" value="KAJ1207570.1"/>
    <property type="molecule type" value="Genomic_DNA"/>
</dbReference>
<evidence type="ECO:0000313" key="8">
    <source>
        <dbReference type="EMBL" id="KAJ1207570.1"/>
    </source>
</evidence>
<organism evidence="8 9">
    <name type="scientific">Pleurodeles waltl</name>
    <name type="common">Iberian ribbed newt</name>
    <dbReference type="NCBI Taxonomy" id="8319"/>
    <lineage>
        <taxon>Eukaryota</taxon>
        <taxon>Metazoa</taxon>
        <taxon>Chordata</taxon>
        <taxon>Craniata</taxon>
        <taxon>Vertebrata</taxon>
        <taxon>Euteleostomi</taxon>
        <taxon>Amphibia</taxon>
        <taxon>Batrachia</taxon>
        <taxon>Caudata</taxon>
        <taxon>Salamandroidea</taxon>
        <taxon>Salamandridae</taxon>
        <taxon>Pleurodelinae</taxon>
        <taxon>Pleurodeles</taxon>
    </lineage>
</organism>
<evidence type="ECO:0000256" key="4">
    <source>
        <dbReference type="ARBA" id="ARBA00023242"/>
    </source>
</evidence>
<feature type="region of interest" description="Disordered" evidence="5">
    <location>
        <begin position="966"/>
        <end position="992"/>
    </location>
</feature>
<dbReference type="SUPFAM" id="SSF109905">
    <property type="entry name" value="Surp module (SWAP domain)"/>
    <property type="match status" value="2"/>
</dbReference>